<evidence type="ECO:0000256" key="2">
    <source>
        <dbReference type="ARBA" id="ARBA00022694"/>
    </source>
</evidence>
<dbReference type="PANTHER" id="PTHR22731">
    <property type="entry name" value="RIBONUCLEASES P/MRP PROTEIN SUBUNIT POP1"/>
    <property type="match status" value="1"/>
</dbReference>
<dbReference type="Pfam" id="PF22770">
    <property type="entry name" value="POP1_C"/>
    <property type="match status" value="1"/>
</dbReference>
<feature type="domain" description="Pop1 N-terminal" evidence="5">
    <location>
        <begin position="45"/>
        <end position="122"/>
    </location>
</feature>
<organism evidence="8 9">
    <name type="scientific">Austropuccinia psidii MF-1</name>
    <dbReference type="NCBI Taxonomy" id="1389203"/>
    <lineage>
        <taxon>Eukaryota</taxon>
        <taxon>Fungi</taxon>
        <taxon>Dikarya</taxon>
        <taxon>Basidiomycota</taxon>
        <taxon>Pucciniomycotina</taxon>
        <taxon>Pucciniomycetes</taxon>
        <taxon>Pucciniales</taxon>
        <taxon>Sphaerophragmiaceae</taxon>
        <taxon>Austropuccinia</taxon>
    </lineage>
</organism>
<evidence type="ECO:0000259" key="6">
    <source>
        <dbReference type="Pfam" id="PF08170"/>
    </source>
</evidence>
<gene>
    <name evidence="8" type="ORF">O181_069494</name>
</gene>
<dbReference type="GO" id="GO:0005655">
    <property type="term" value="C:nucleolar ribonuclease P complex"/>
    <property type="evidence" value="ECO:0007669"/>
    <property type="project" value="InterPro"/>
</dbReference>
<reference evidence="8" key="1">
    <citation type="submission" date="2021-03" db="EMBL/GenBank/DDBJ databases">
        <title>Draft genome sequence of rust myrtle Austropuccinia psidii MF-1, a brazilian biotype.</title>
        <authorList>
            <person name="Quecine M.C."/>
            <person name="Pachon D.M.R."/>
            <person name="Bonatelli M.L."/>
            <person name="Correr F.H."/>
            <person name="Franceschini L.M."/>
            <person name="Leite T.F."/>
            <person name="Margarido G.R.A."/>
            <person name="Almeida C.A."/>
            <person name="Ferrarezi J.A."/>
            <person name="Labate C.A."/>
        </authorList>
    </citation>
    <scope>NUCLEOTIDE SEQUENCE</scope>
    <source>
        <strain evidence="8">MF-1</strain>
    </source>
</reference>
<keyword evidence="9" id="KW-1185">Reference proteome</keyword>
<proteinExistence type="predicted"/>
<comment type="caution">
    <text evidence="8">The sequence shown here is derived from an EMBL/GenBank/DDBJ whole genome shotgun (WGS) entry which is preliminary data.</text>
</comment>
<comment type="subcellular location">
    <subcellularLocation>
        <location evidence="1">Nucleus</location>
    </subcellularLocation>
</comment>
<sequence>MKTNPGDQNNSGNKKLKLRHARQIHTQKLDSDNSKLPAFLDVERFINARSFEIGAMEKAMKSAREAGSLRAFQTLPRHLRRRTASHVARRVPSRLRSKSRFEMKNSKPKVQTRSIARKLRYKAYKNQHRTSKLLKRQYPKKQWLATHIWHAKRTKMVDIWGFRLAQTPTEKCYRSTYRANKHGFTLHDLSYYTHLTLTGEQALMIETLKRICDPLGVDPCSTRFIMGHRAVELMLFTDKGWPKSLIGPAMLIWRPQSKASSSSPSPSASEPWLGPSRLEPTDANTALSCQSLRSVLLQIHPSMKTQVIESINLASSAKVAVKESDELGCLELGGPRCFEMMSKVLLDIDNKDNDKDEVKNWLELGVKPSAMPTGMIIGITVDDPRLHFPPKTQSTRLEHINVKVAQPDVRHARCERFWDPKQQQATKRYQKSDIDRRRAVLEIPGAELVRTELDDRISILLARSGSGWKMFLPFGWVQAFFHSFIFTSARLICLDQRAQLSFECGAPTFPRDFPTLLPCIEWADRFDSEEAARWARKPPAKRVNYQLMDAKGGGGGDPFVADWKVVIGQKGIERNKRGEILVEAGGQGEVNFSNHNQPWLLVGPLVRMIIENIIKLVASGKAKSSAENLCEMAPRLMNGIVQKLKWMLFWIEPNLKIKQEDLPWDLALVMVKLLSVGSGGKAGVIKPMARLYWNKQTNQDSNHNELIGLITTGNYSLTKGSSAGFGAISMKKLIEMIIHQKYTNNEANCSENFPQRRLHEKFELKVSYRNKHQIDHDLGVVELLD</sequence>
<evidence type="ECO:0000256" key="4">
    <source>
        <dbReference type="SAM" id="MobiDB-lite"/>
    </source>
</evidence>
<dbReference type="Pfam" id="PF08170">
    <property type="entry name" value="POPLD"/>
    <property type="match status" value="1"/>
</dbReference>
<accession>A0A9Q3I8K4</accession>
<dbReference type="InterPro" id="IPR039182">
    <property type="entry name" value="Pop1"/>
</dbReference>
<evidence type="ECO:0000313" key="9">
    <source>
        <dbReference type="Proteomes" id="UP000765509"/>
    </source>
</evidence>
<keyword evidence="2" id="KW-0819">tRNA processing</keyword>
<dbReference type="PANTHER" id="PTHR22731:SF3">
    <property type="entry name" value="RIBONUCLEASES P_MRP PROTEIN SUBUNIT POP1"/>
    <property type="match status" value="1"/>
</dbReference>
<evidence type="ECO:0000256" key="3">
    <source>
        <dbReference type="ARBA" id="ARBA00023242"/>
    </source>
</evidence>
<evidence type="ECO:0000313" key="8">
    <source>
        <dbReference type="EMBL" id="MBW0529779.1"/>
    </source>
</evidence>
<evidence type="ECO:0000256" key="1">
    <source>
        <dbReference type="ARBA" id="ARBA00004123"/>
    </source>
</evidence>
<dbReference type="Pfam" id="PF06978">
    <property type="entry name" value="POP1_N"/>
    <property type="match status" value="2"/>
</dbReference>
<name>A0A9Q3I8K4_9BASI</name>
<dbReference type="InterPro" id="IPR055079">
    <property type="entry name" value="POP1_C"/>
</dbReference>
<dbReference type="OrthoDB" id="442863at2759"/>
<feature type="region of interest" description="Disordered" evidence="4">
    <location>
        <begin position="257"/>
        <end position="277"/>
    </location>
</feature>
<evidence type="ECO:0000259" key="7">
    <source>
        <dbReference type="Pfam" id="PF22770"/>
    </source>
</evidence>
<feature type="compositionally biased region" description="Low complexity" evidence="4">
    <location>
        <begin position="257"/>
        <end position="269"/>
    </location>
</feature>
<dbReference type="GO" id="GO:0000172">
    <property type="term" value="C:ribonuclease MRP complex"/>
    <property type="evidence" value="ECO:0007669"/>
    <property type="project" value="InterPro"/>
</dbReference>
<keyword evidence="3" id="KW-0539">Nucleus</keyword>
<dbReference type="Proteomes" id="UP000765509">
    <property type="component" value="Unassembled WGS sequence"/>
</dbReference>
<dbReference type="EMBL" id="AVOT02035421">
    <property type="protein sequence ID" value="MBW0529779.1"/>
    <property type="molecule type" value="Genomic_DNA"/>
</dbReference>
<feature type="domain" description="POPLD" evidence="6">
    <location>
        <begin position="467"/>
        <end position="563"/>
    </location>
</feature>
<feature type="domain" description="Pop1 N-terminal" evidence="5">
    <location>
        <begin position="125"/>
        <end position="199"/>
    </location>
</feature>
<feature type="domain" description="POP1 C-terminal" evidence="7">
    <location>
        <begin position="697"/>
        <end position="746"/>
    </location>
</feature>
<dbReference type="InterPro" id="IPR009723">
    <property type="entry name" value="Pop1_N"/>
</dbReference>
<protein>
    <submittedName>
        <fullName evidence="8">Uncharacterized protein</fullName>
    </submittedName>
</protein>
<evidence type="ECO:0000259" key="5">
    <source>
        <dbReference type="Pfam" id="PF06978"/>
    </source>
</evidence>
<dbReference type="GO" id="GO:0001682">
    <property type="term" value="P:tRNA 5'-leader removal"/>
    <property type="evidence" value="ECO:0007669"/>
    <property type="project" value="InterPro"/>
</dbReference>
<dbReference type="InterPro" id="IPR012590">
    <property type="entry name" value="POPLD_dom"/>
</dbReference>
<dbReference type="AlphaFoldDB" id="A0A9Q3I8K4"/>